<feature type="domain" description="NACHT conflict system C-terminal helical" evidence="2">
    <location>
        <begin position="616"/>
        <end position="700"/>
    </location>
</feature>
<dbReference type="PRINTS" id="PR00364">
    <property type="entry name" value="DISEASERSIST"/>
</dbReference>
<dbReference type="InterPro" id="IPR027417">
    <property type="entry name" value="P-loop_NTPase"/>
</dbReference>
<dbReference type="EMBL" id="JAYGHT010000190">
    <property type="protein sequence ID" value="MEA5522540.1"/>
    <property type="molecule type" value="Genomic_DNA"/>
</dbReference>
<dbReference type="SUPFAM" id="SSF46894">
    <property type="entry name" value="C-terminal effector domain of the bipartite response regulators"/>
    <property type="match status" value="1"/>
</dbReference>
<protein>
    <submittedName>
        <fullName evidence="3">NB-ARC domain-containing protein</fullName>
    </submittedName>
</protein>
<dbReference type="InterPro" id="IPR016032">
    <property type="entry name" value="Sig_transdc_resp-reg_C-effctor"/>
</dbReference>
<dbReference type="Proteomes" id="UP001301728">
    <property type="component" value="Unassembled WGS sequence"/>
</dbReference>
<dbReference type="InterPro" id="IPR036388">
    <property type="entry name" value="WH-like_DNA-bd_sf"/>
</dbReference>
<organism evidence="3 4">
    <name type="scientific">Limnoraphis robusta CCNP1315</name>
    <dbReference type="NCBI Taxonomy" id="3110306"/>
    <lineage>
        <taxon>Bacteria</taxon>
        <taxon>Bacillati</taxon>
        <taxon>Cyanobacteriota</taxon>
        <taxon>Cyanophyceae</taxon>
        <taxon>Oscillatoriophycideae</taxon>
        <taxon>Oscillatoriales</taxon>
        <taxon>Sirenicapillariaceae</taxon>
        <taxon>Limnoraphis</taxon>
    </lineage>
</organism>
<dbReference type="Gene3D" id="1.10.10.10">
    <property type="entry name" value="Winged helix-like DNA-binding domain superfamily/Winged helix DNA-binding domain"/>
    <property type="match status" value="1"/>
</dbReference>
<evidence type="ECO:0000259" key="1">
    <source>
        <dbReference type="Pfam" id="PF00931"/>
    </source>
</evidence>
<gene>
    <name evidence="3" type="ORF">VB854_26760</name>
</gene>
<dbReference type="Gene3D" id="3.40.50.300">
    <property type="entry name" value="P-loop containing nucleotide triphosphate hydrolases"/>
    <property type="match status" value="1"/>
</dbReference>
<sequence length="715" mass="83792">MITRQQFEEAFKKLQQTAPRRKEVLENVLKGCTDDEIAASMKIHKGTVRKQVEIIYKAFSIQGEFEGDRRPRRNEIIALFKTYKPEMVEVQEESNSTPTPSPELLTKNDSFRKNVDFLGREEAIQRLNDLVDQGEKLIGIYGKGGVGKTKLARQFFKQNRIECWEIFVGRQSQYITPVEQKIWSLLYPDTPYNPEFDFQTLLHRFNSVLKERKIGILIDNLEPALQKGKLLENHHRYVDLLILLSHPDVKSITLITSRECLKESKVRVADAYYGLPGLEKTEWQEFFNYYQIKTDSPAFHKLYEAYGGNTKAMEILCGAIRRPPFNRNLDAYYQENKEDLLIEGELEDLVASQFDHLSKNDEDAYKLLCRLGIYSYQNTEFLPSIALNIVLWDVPKSRVKRVIKYLQDCFLIETQADRLREGKFYLKDIKYQIHPVILSEALSRLYSCTETFEDIVFLMKQEIEVLVKNDTDIQITLKTVGQKSEFIFNKINKIYKIASIRSFYFSHSFLYFTTLYVDDLVDSRVLSTIIDRFFPWNIGLAWAHGNVPQEIQLDNALSLGLSFYSEILYILQESDESKNYMLDTPTAGCSECFSTSLDYTSNEKLKSMLLKIAFEILDSWRYLKTLKEWWIDKGIDMVKELQEWTIENRGIGYCFDFSEEQQQILHDYYEANLIFVKCLNSLPDISPEVREEIEETLLLPIEEIEKWKQQHRPNS</sequence>
<name>A0ABU5U6C2_9CYAN</name>
<dbReference type="InterPro" id="IPR002182">
    <property type="entry name" value="NB-ARC"/>
</dbReference>
<dbReference type="Pfam" id="PF22727">
    <property type="entry name" value="NCH2"/>
    <property type="match status" value="1"/>
</dbReference>
<dbReference type="RefSeq" id="WP_323275701.1">
    <property type="nucleotide sequence ID" value="NZ_JAYGHT010000190.1"/>
</dbReference>
<dbReference type="InterPro" id="IPR054501">
    <property type="entry name" value="NCH2"/>
</dbReference>
<dbReference type="SUPFAM" id="SSF52540">
    <property type="entry name" value="P-loop containing nucleoside triphosphate hydrolases"/>
    <property type="match status" value="1"/>
</dbReference>
<dbReference type="Pfam" id="PF00931">
    <property type="entry name" value="NB-ARC"/>
    <property type="match status" value="1"/>
</dbReference>
<keyword evidence="4" id="KW-1185">Reference proteome</keyword>
<proteinExistence type="predicted"/>
<evidence type="ECO:0000313" key="3">
    <source>
        <dbReference type="EMBL" id="MEA5522540.1"/>
    </source>
</evidence>
<reference evidence="3 4" key="1">
    <citation type="submission" date="2023-12" db="EMBL/GenBank/DDBJ databases">
        <title>Baltic Sea Cyanobacteria.</title>
        <authorList>
            <person name="Delbaje E."/>
            <person name="Fewer D.P."/>
            <person name="Shishido T.K."/>
        </authorList>
    </citation>
    <scope>NUCLEOTIDE SEQUENCE [LARGE SCALE GENOMIC DNA]</scope>
    <source>
        <strain evidence="3 4">CCNP 1315</strain>
    </source>
</reference>
<comment type="caution">
    <text evidence="3">The sequence shown here is derived from an EMBL/GenBank/DDBJ whole genome shotgun (WGS) entry which is preliminary data.</text>
</comment>
<feature type="domain" description="NB-ARC" evidence="1">
    <location>
        <begin position="128"/>
        <end position="220"/>
    </location>
</feature>
<evidence type="ECO:0000259" key="2">
    <source>
        <dbReference type="Pfam" id="PF22727"/>
    </source>
</evidence>
<evidence type="ECO:0000313" key="4">
    <source>
        <dbReference type="Proteomes" id="UP001301728"/>
    </source>
</evidence>
<accession>A0ABU5U6C2</accession>